<organism evidence="3">
    <name type="scientific">Ananas comosus var. bracteatus</name>
    <name type="common">red pineapple</name>
    <dbReference type="NCBI Taxonomy" id="296719"/>
    <lineage>
        <taxon>Eukaryota</taxon>
        <taxon>Viridiplantae</taxon>
        <taxon>Streptophyta</taxon>
        <taxon>Embryophyta</taxon>
        <taxon>Tracheophyta</taxon>
        <taxon>Spermatophyta</taxon>
        <taxon>Magnoliopsida</taxon>
        <taxon>Liliopsida</taxon>
        <taxon>Poales</taxon>
        <taxon>Bromeliaceae</taxon>
        <taxon>Bromelioideae</taxon>
        <taxon>Ananas</taxon>
    </lineage>
</organism>
<dbReference type="Gene3D" id="2.30.30.140">
    <property type="match status" value="1"/>
</dbReference>
<reference evidence="3" key="1">
    <citation type="submission" date="2020-07" db="EMBL/GenBank/DDBJ databases">
        <authorList>
            <person name="Lin J."/>
        </authorList>
    </citation>
    <scope>NUCLEOTIDE SEQUENCE</scope>
</reference>
<dbReference type="PROSITE" id="PS50812">
    <property type="entry name" value="PWWP"/>
    <property type="match status" value="1"/>
</dbReference>
<feature type="domain" description="PWWP" evidence="2">
    <location>
        <begin position="107"/>
        <end position="160"/>
    </location>
</feature>
<dbReference type="InterPro" id="IPR000313">
    <property type="entry name" value="PWWP_dom"/>
</dbReference>
<accession>A0A6V7NU11</accession>
<name>A0A6V7NU11_ANACO</name>
<dbReference type="AlphaFoldDB" id="A0A6V7NU11"/>
<proteinExistence type="predicted"/>
<evidence type="ECO:0000259" key="2">
    <source>
        <dbReference type="PROSITE" id="PS50812"/>
    </source>
</evidence>
<feature type="compositionally biased region" description="Low complexity" evidence="1">
    <location>
        <begin position="15"/>
        <end position="24"/>
    </location>
</feature>
<protein>
    <recommendedName>
        <fullName evidence="2">PWWP domain-containing protein</fullName>
    </recommendedName>
</protein>
<dbReference type="PANTHER" id="PTHR10688">
    <property type="entry name" value="PWWP DOMAIN-CONTAINING PROTEIN"/>
    <property type="match status" value="1"/>
</dbReference>
<dbReference type="CDD" id="cd05162">
    <property type="entry name" value="PWWP"/>
    <property type="match status" value="1"/>
</dbReference>
<evidence type="ECO:0000256" key="1">
    <source>
        <dbReference type="SAM" id="MobiDB-lite"/>
    </source>
</evidence>
<sequence length="289" mass="31733">MISVMNECEIPREPSAASSTTAASDLSFGIESPHQAPKVGDDGASGEAMVPIDLGNSDKLTGASDAEMEMDEAGVSELKSPDAGFERPEARASLESMVPEASLVPYVKSHPWWPGHIFNEAFASPAVRRTRREGHVLVAFFGDSSYGWFEPAELIPFDPHFLEKSHQTASRNFQKAVEEAVDEASRRAALSVTCCCRNPNNFRPTGIPGYVFVDVAGYEPNGIYSERQIESARNSFNHKDIVSFVHDLALAPRSTVDRDVGFIRNVAMLMAFRKAVYEEFDETYAQAFG</sequence>
<dbReference type="PANTHER" id="PTHR10688:SF5">
    <property type="entry name" value="PWWP DOMAIN-CONTAINING PROTEIN 1-RELATED"/>
    <property type="match status" value="1"/>
</dbReference>
<evidence type="ECO:0000313" key="3">
    <source>
        <dbReference type="EMBL" id="CAD1821928.1"/>
    </source>
</evidence>
<feature type="region of interest" description="Disordered" evidence="1">
    <location>
        <begin position="1"/>
        <end position="45"/>
    </location>
</feature>
<gene>
    <name evidence="3" type="ORF">CB5_LOCUS5139</name>
</gene>
<dbReference type="Pfam" id="PF00855">
    <property type="entry name" value="PWWP"/>
    <property type="match status" value="1"/>
</dbReference>
<dbReference type="EMBL" id="LR862142">
    <property type="protein sequence ID" value="CAD1821928.1"/>
    <property type="molecule type" value="Genomic_DNA"/>
</dbReference>
<dbReference type="SUPFAM" id="SSF63748">
    <property type="entry name" value="Tudor/PWWP/MBT"/>
    <property type="match status" value="1"/>
</dbReference>
<dbReference type="InterPro" id="IPR052657">
    <property type="entry name" value="PDP_family_Arabidopsis"/>
</dbReference>
<dbReference type="SMART" id="SM00293">
    <property type="entry name" value="PWWP"/>
    <property type="match status" value="1"/>
</dbReference>